<dbReference type="Proteomes" id="UP000620124">
    <property type="component" value="Unassembled WGS sequence"/>
</dbReference>
<feature type="transmembrane region" description="Helical" evidence="5">
    <location>
        <begin position="222"/>
        <end position="248"/>
    </location>
</feature>
<feature type="transmembrane region" description="Helical" evidence="5">
    <location>
        <begin position="6"/>
        <end position="23"/>
    </location>
</feature>
<feature type="transmembrane region" description="Helical" evidence="5">
    <location>
        <begin position="125"/>
        <end position="146"/>
    </location>
</feature>
<dbReference type="OrthoDB" id="3026777at2759"/>
<evidence type="ECO:0000256" key="1">
    <source>
        <dbReference type="ARBA" id="ARBA00004141"/>
    </source>
</evidence>
<feature type="transmembrane region" description="Helical" evidence="5">
    <location>
        <begin position="354"/>
        <end position="372"/>
    </location>
</feature>
<comment type="caution">
    <text evidence="6">The sequence shown here is derived from an EMBL/GenBank/DDBJ whole genome shotgun (WGS) entry which is preliminary data.</text>
</comment>
<dbReference type="EMBL" id="JACAZI010000011">
    <property type="protein sequence ID" value="KAF7348706.1"/>
    <property type="molecule type" value="Genomic_DNA"/>
</dbReference>
<feature type="transmembrane region" description="Helical" evidence="5">
    <location>
        <begin position="328"/>
        <end position="348"/>
    </location>
</feature>
<dbReference type="SUPFAM" id="SSF103473">
    <property type="entry name" value="MFS general substrate transporter"/>
    <property type="match status" value="1"/>
</dbReference>
<dbReference type="PANTHER" id="PTHR23507">
    <property type="entry name" value="ZGC:174356"/>
    <property type="match status" value="1"/>
</dbReference>
<dbReference type="PANTHER" id="PTHR23507:SF1">
    <property type="entry name" value="FI18259P1-RELATED"/>
    <property type="match status" value="1"/>
</dbReference>
<dbReference type="GO" id="GO:0016020">
    <property type="term" value="C:membrane"/>
    <property type="evidence" value="ECO:0007669"/>
    <property type="project" value="UniProtKB-SubCell"/>
</dbReference>
<feature type="transmembrane region" description="Helical" evidence="5">
    <location>
        <begin position="30"/>
        <end position="50"/>
    </location>
</feature>
<evidence type="ECO:0000313" key="7">
    <source>
        <dbReference type="Proteomes" id="UP000620124"/>
    </source>
</evidence>
<evidence type="ECO:0000256" key="2">
    <source>
        <dbReference type="ARBA" id="ARBA00022692"/>
    </source>
</evidence>
<evidence type="ECO:0000256" key="5">
    <source>
        <dbReference type="SAM" id="Phobius"/>
    </source>
</evidence>
<feature type="transmembrane region" description="Helical" evidence="5">
    <location>
        <begin position="98"/>
        <end position="119"/>
    </location>
</feature>
<feature type="transmembrane region" description="Helical" evidence="5">
    <location>
        <begin position="62"/>
        <end position="86"/>
    </location>
</feature>
<gene>
    <name evidence="6" type="ORF">MVEN_01389400</name>
</gene>
<dbReference type="GO" id="GO:0022857">
    <property type="term" value="F:transmembrane transporter activity"/>
    <property type="evidence" value="ECO:0007669"/>
    <property type="project" value="TreeGrafter"/>
</dbReference>
<comment type="subcellular location">
    <subcellularLocation>
        <location evidence="1">Membrane</location>
        <topology evidence="1">Multi-pass membrane protein</topology>
    </subcellularLocation>
</comment>
<feature type="transmembrane region" description="Helical" evidence="5">
    <location>
        <begin position="185"/>
        <end position="202"/>
    </location>
</feature>
<reference evidence="6" key="1">
    <citation type="submission" date="2020-05" db="EMBL/GenBank/DDBJ databases">
        <title>Mycena genomes resolve the evolution of fungal bioluminescence.</title>
        <authorList>
            <person name="Tsai I.J."/>
        </authorList>
    </citation>
    <scope>NUCLEOTIDE SEQUENCE</scope>
    <source>
        <strain evidence="6">CCC161011</strain>
    </source>
</reference>
<sequence length="395" mass="42371">MYGGVWASFIVSFVSVGWWSTLGDRRGRKIPLFFSVLGAMFTDLMYLIVANTSPSQEDAHDVLSLGLIVGGLLGGYATYNGAVHAYAFDVSPTPLSRLVFFGLIDALSLIGFIIGAIVGKVTRYNLSYVFSVVIAIGNLAFIYALLPESLEQQYSAGPVVPQRSVFKSIFSPISVFFRGPGSSKYLPLFGLAFYTYSLTSAMETSLLRWTDMSPFFPGLPRAVLLVVSRVLELATLLCIIPGIAWFWAQYGTISPERAGLQLSASLSQNSILIAAVSSTGVLVFCLPDHAKLLFALFAPLYPLTVGAGPALYALGAAYLVALGRKSEVGVLFGAMAVWGELALMYSYLTYGAGQGIFFESAFFLVVSLMLLLPDPPPVREEASQASVEADAAADV</sequence>
<feature type="transmembrane region" description="Helical" evidence="5">
    <location>
        <begin position="292"/>
        <end position="321"/>
    </location>
</feature>
<keyword evidence="3 5" id="KW-1133">Transmembrane helix</keyword>
<organism evidence="6 7">
    <name type="scientific">Mycena venus</name>
    <dbReference type="NCBI Taxonomy" id="2733690"/>
    <lineage>
        <taxon>Eukaryota</taxon>
        <taxon>Fungi</taxon>
        <taxon>Dikarya</taxon>
        <taxon>Basidiomycota</taxon>
        <taxon>Agaricomycotina</taxon>
        <taxon>Agaricomycetes</taxon>
        <taxon>Agaricomycetidae</taxon>
        <taxon>Agaricales</taxon>
        <taxon>Marasmiineae</taxon>
        <taxon>Mycenaceae</taxon>
        <taxon>Mycena</taxon>
    </lineage>
</organism>
<feature type="transmembrane region" description="Helical" evidence="5">
    <location>
        <begin position="269"/>
        <end position="286"/>
    </location>
</feature>
<dbReference type="InterPro" id="IPR036259">
    <property type="entry name" value="MFS_trans_sf"/>
</dbReference>
<dbReference type="AlphaFoldDB" id="A0A8H6XY51"/>
<evidence type="ECO:0000256" key="4">
    <source>
        <dbReference type="ARBA" id="ARBA00023136"/>
    </source>
</evidence>
<proteinExistence type="predicted"/>
<protein>
    <recommendedName>
        <fullName evidence="8">MFS general substrate transporter</fullName>
    </recommendedName>
</protein>
<keyword evidence="2 5" id="KW-0812">Transmembrane</keyword>
<keyword evidence="4 5" id="KW-0472">Membrane</keyword>
<evidence type="ECO:0000256" key="3">
    <source>
        <dbReference type="ARBA" id="ARBA00022989"/>
    </source>
</evidence>
<dbReference type="Gene3D" id="1.20.1250.20">
    <property type="entry name" value="MFS general substrate transporter like domains"/>
    <property type="match status" value="1"/>
</dbReference>
<evidence type="ECO:0008006" key="8">
    <source>
        <dbReference type="Google" id="ProtNLM"/>
    </source>
</evidence>
<accession>A0A8H6XY51</accession>
<evidence type="ECO:0000313" key="6">
    <source>
        <dbReference type="EMBL" id="KAF7348706.1"/>
    </source>
</evidence>
<name>A0A8H6XY51_9AGAR</name>
<keyword evidence="7" id="KW-1185">Reference proteome</keyword>